<feature type="region of interest" description="Disordered" evidence="1">
    <location>
        <begin position="83"/>
        <end position="106"/>
    </location>
</feature>
<comment type="caution">
    <text evidence="2">The sequence shown here is derived from an EMBL/GenBank/DDBJ whole genome shotgun (WGS) entry which is preliminary data.</text>
</comment>
<gene>
    <name evidence="2" type="ORF">HPP92_028252</name>
</gene>
<evidence type="ECO:0000313" key="3">
    <source>
        <dbReference type="Proteomes" id="UP000639772"/>
    </source>
</evidence>
<reference evidence="2 3" key="1">
    <citation type="journal article" date="2020" name="Nat. Food">
        <title>A phased Vanilla planifolia genome enables genetic improvement of flavour and production.</title>
        <authorList>
            <person name="Hasing T."/>
            <person name="Tang H."/>
            <person name="Brym M."/>
            <person name="Khazi F."/>
            <person name="Huang T."/>
            <person name="Chambers A.H."/>
        </authorList>
    </citation>
    <scope>NUCLEOTIDE SEQUENCE [LARGE SCALE GENOMIC DNA]</scope>
    <source>
        <tissue evidence="2">Leaf</tissue>
    </source>
</reference>
<dbReference type="EMBL" id="JADCNM010000439">
    <property type="protein sequence ID" value="KAG0447578.1"/>
    <property type="molecule type" value="Genomic_DNA"/>
</dbReference>
<dbReference type="AlphaFoldDB" id="A0A835U3L5"/>
<protein>
    <submittedName>
        <fullName evidence="2">Uncharacterized protein</fullName>
    </submittedName>
</protein>
<name>A0A835U3L5_VANPL</name>
<feature type="compositionally biased region" description="Basic and acidic residues" evidence="1">
    <location>
        <begin position="96"/>
        <end position="106"/>
    </location>
</feature>
<organism evidence="2 3">
    <name type="scientific">Vanilla planifolia</name>
    <name type="common">Vanilla</name>
    <dbReference type="NCBI Taxonomy" id="51239"/>
    <lineage>
        <taxon>Eukaryota</taxon>
        <taxon>Viridiplantae</taxon>
        <taxon>Streptophyta</taxon>
        <taxon>Embryophyta</taxon>
        <taxon>Tracheophyta</taxon>
        <taxon>Spermatophyta</taxon>
        <taxon>Magnoliopsida</taxon>
        <taxon>Liliopsida</taxon>
        <taxon>Asparagales</taxon>
        <taxon>Orchidaceae</taxon>
        <taxon>Vanilloideae</taxon>
        <taxon>Vanilleae</taxon>
        <taxon>Vanilla</taxon>
    </lineage>
</organism>
<proteinExistence type="predicted"/>
<evidence type="ECO:0000256" key="1">
    <source>
        <dbReference type="SAM" id="MobiDB-lite"/>
    </source>
</evidence>
<sequence>MLFSDRCGKTTALTVEWEVRRPMLKAVTTKTPTTRALTKTGRDHLFSSTNAKGKQGKHNLLLKYSISPLFSLSALLVSEKASSSLSSVDGLLVDNPTKRDRLDQSEKKTEMVKAKIATMTLHRREQKSDSSFFLNF</sequence>
<accession>A0A835U3L5</accession>
<evidence type="ECO:0000313" key="2">
    <source>
        <dbReference type="EMBL" id="KAG0447578.1"/>
    </source>
</evidence>
<dbReference type="Proteomes" id="UP000639772">
    <property type="component" value="Unassembled WGS sequence"/>
</dbReference>
<feature type="compositionally biased region" description="Low complexity" evidence="1">
    <location>
        <begin position="83"/>
        <end position="94"/>
    </location>
</feature>